<name>A0A4C1XVX4_EUMVA</name>
<organism evidence="1 2">
    <name type="scientific">Eumeta variegata</name>
    <name type="common">Bagworm moth</name>
    <name type="synonym">Eumeta japonica</name>
    <dbReference type="NCBI Taxonomy" id="151549"/>
    <lineage>
        <taxon>Eukaryota</taxon>
        <taxon>Metazoa</taxon>
        <taxon>Ecdysozoa</taxon>
        <taxon>Arthropoda</taxon>
        <taxon>Hexapoda</taxon>
        <taxon>Insecta</taxon>
        <taxon>Pterygota</taxon>
        <taxon>Neoptera</taxon>
        <taxon>Endopterygota</taxon>
        <taxon>Lepidoptera</taxon>
        <taxon>Glossata</taxon>
        <taxon>Ditrysia</taxon>
        <taxon>Tineoidea</taxon>
        <taxon>Psychidae</taxon>
        <taxon>Oiketicinae</taxon>
        <taxon>Eumeta</taxon>
    </lineage>
</organism>
<comment type="caution">
    <text evidence="1">The sequence shown here is derived from an EMBL/GenBank/DDBJ whole genome shotgun (WGS) entry which is preliminary data.</text>
</comment>
<sequence length="142" mass="16287">MAAYLQILGFTLDRNIRFRDQPQTHTGTRTLPRLETKCARSVSLPSDFLCRDDSLKESSIRQITRRRHPRVPFGCTRRSCYNYKSLLQENFCSAFQLRTKHVPCMFYLHLVAKGKKSGVGLCALSQLTRSPTPDVSTPKHLD</sequence>
<dbReference type="Proteomes" id="UP000299102">
    <property type="component" value="Unassembled WGS sequence"/>
</dbReference>
<dbReference type="EMBL" id="BGZK01000975">
    <property type="protein sequence ID" value="GBP67192.1"/>
    <property type="molecule type" value="Genomic_DNA"/>
</dbReference>
<protein>
    <submittedName>
        <fullName evidence="1">Uncharacterized protein</fullName>
    </submittedName>
</protein>
<reference evidence="1 2" key="1">
    <citation type="journal article" date="2019" name="Commun. Biol.">
        <title>The bagworm genome reveals a unique fibroin gene that provides high tensile strength.</title>
        <authorList>
            <person name="Kono N."/>
            <person name="Nakamura H."/>
            <person name="Ohtoshi R."/>
            <person name="Tomita M."/>
            <person name="Numata K."/>
            <person name="Arakawa K."/>
        </authorList>
    </citation>
    <scope>NUCLEOTIDE SEQUENCE [LARGE SCALE GENOMIC DNA]</scope>
</reference>
<proteinExistence type="predicted"/>
<evidence type="ECO:0000313" key="2">
    <source>
        <dbReference type="Proteomes" id="UP000299102"/>
    </source>
</evidence>
<keyword evidence="2" id="KW-1185">Reference proteome</keyword>
<gene>
    <name evidence="1" type="ORF">EVAR_42071_1</name>
</gene>
<evidence type="ECO:0000313" key="1">
    <source>
        <dbReference type="EMBL" id="GBP67192.1"/>
    </source>
</evidence>
<dbReference type="AlphaFoldDB" id="A0A4C1XVX4"/>
<accession>A0A4C1XVX4</accession>